<keyword evidence="4" id="KW-0464">Manganese</keyword>
<keyword evidence="2" id="KW-0479">Metal-binding</keyword>
<dbReference type="STRING" id="1618545.US53_C0012G0013"/>
<dbReference type="InterPro" id="IPR001667">
    <property type="entry name" value="DDH_dom"/>
</dbReference>
<sequence length="351" mass="40251">MGVPRNIASRAEQGELTRFSEIRSDLFENVHFMIVVTSCDSPDLDGIACSIAYTELLIKLGKEAKTTYYGDLGLEIEFVRKFTKYFPVIKHNGKYNTNTQFVLVDTADPDMIEPTISLAKVIEIYDHRQLVFVEKFVNSNNKIELVGSCATLITEEFQKNKLKPSKNSAIYLYSAIISNTIIFKNTITTKRDKRAALWLQKFFTLPPHYIEKMFSSKSSIKKNNLYDVLFQDFAVKVIGSIRVGIAQIEVVDLQKKLKLMRDELVNALDRLKKANILDYIFFSGVDVYEGYNIFFTIDPVSNELFSKVLGISKLHPGYRSDKIIMRKQIWPMLEKVLTHKFIAAKFNSNDS</sequence>
<dbReference type="PANTHER" id="PTHR47618:SF2">
    <property type="entry name" value="CYCLIC-DI-AMP PHOSPHODIESTERASE GDPP"/>
    <property type="match status" value="1"/>
</dbReference>
<dbReference type="InterPro" id="IPR038222">
    <property type="entry name" value="DHHA2_dom_sf"/>
</dbReference>
<dbReference type="AlphaFoldDB" id="A0A0G0H388"/>
<dbReference type="EMBL" id="LBTI01000012">
    <property type="protein sequence ID" value="KKQ37698.1"/>
    <property type="molecule type" value="Genomic_DNA"/>
</dbReference>
<dbReference type="Gene3D" id="3.90.1640.10">
    <property type="entry name" value="inorganic pyrophosphatase (n-terminal core)"/>
    <property type="match status" value="1"/>
</dbReference>
<keyword evidence="3" id="KW-0378">Hydrolase</keyword>
<dbReference type="InterPro" id="IPR051319">
    <property type="entry name" value="Oligoribo/pAp-PDE_c-di-AMP_PDE"/>
</dbReference>
<evidence type="ECO:0000256" key="2">
    <source>
        <dbReference type="ARBA" id="ARBA00022723"/>
    </source>
</evidence>
<comment type="cofactor">
    <cofactor evidence="1">
        <name>Mn(2+)</name>
        <dbReference type="ChEBI" id="CHEBI:29035"/>
    </cofactor>
</comment>
<feature type="coiled-coil region" evidence="5">
    <location>
        <begin position="250"/>
        <end position="277"/>
    </location>
</feature>
<dbReference type="InterPro" id="IPR004097">
    <property type="entry name" value="DHHA2"/>
</dbReference>
<name>A0A0G0H388_9BACT</name>
<evidence type="ECO:0000259" key="6">
    <source>
        <dbReference type="SMART" id="SM01131"/>
    </source>
</evidence>
<dbReference type="Proteomes" id="UP000034591">
    <property type="component" value="Unassembled WGS sequence"/>
</dbReference>
<evidence type="ECO:0000313" key="8">
    <source>
        <dbReference type="Proteomes" id="UP000034591"/>
    </source>
</evidence>
<accession>A0A0G0H388</accession>
<comment type="caution">
    <text evidence="7">The sequence shown here is derived from an EMBL/GenBank/DDBJ whole genome shotgun (WGS) entry which is preliminary data.</text>
</comment>
<dbReference type="GO" id="GO:0005737">
    <property type="term" value="C:cytoplasm"/>
    <property type="evidence" value="ECO:0007669"/>
    <property type="project" value="InterPro"/>
</dbReference>
<reference evidence="7 8" key="1">
    <citation type="journal article" date="2015" name="Nature">
        <title>rRNA introns, odd ribosomes, and small enigmatic genomes across a large radiation of phyla.</title>
        <authorList>
            <person name="Brown C.T."/>
            <person name="Hug L.A."/>
            <person name="Thomas B.C."/>
            <person name="Sharon I."/>
            <person name="Castelle C.J."/>
            <person name="Singh A."/>
            <person name="Wilkins M.J."/>
            <person name="Williams K.H."/>
            <person name="Banfield J.F."/>
        </authorList>
    </citation>
    <scope>NUCLEOTIDE SEQUENCE [LARGE SCALE GENOMIC DNA]</scope>
</reference>
<organism evidence="7 8">
    <name type="scientific">Candidatus Woesebacteria bacterium GW2011_GWA1_37_7</name>
    <dbReference type="NCBI Taxonomy" id="1618545"/>
    <lineage>
        <taxon>Bacteria</taxon>
        <taxon>Candidatus Woeseibacteriota</taxon>
    </lineage>
</organism>
<evidence type="ECO:0000313" key="7">
    <source>
        <dbReference type="EMBL" id="KKQ37698.1"/>
    </source>
</evidence>
<feature type="domain" description="DHHA2" evidence="6">
    <location>
        <begin position="210"/>
        <end position="337"/>
    </location>
</feature>
<keyword evidence="5" id="KW-0175">Coiled coil</keyword>
<dbReference type="GO" id="GO:0046872">
    <property type="term" value="F:metal ion binding"/>
    <property type="evidence" value="ECO:0007669"/>
    <property type="project" value="UniProtKB-KW"/>
</dbReference>
<dbReference type="Pfam" id="PF01368">
    <property type="entry name" value="DHH"/>
    <property type="match status" value="1"/>
</dbReference>
<dbReference type="GO" id="GO:0016462">
    <property type="term" value="F:pyrophosphatase activity"/>
    <property type="evidence" value="ECO:0007669"/>
    <property type="project" value="InterPro"/>
</dbReference>
<dbReference type="SUPFAM" id="SSF64182">
    <property type="entry name" value="DHH phosphoesterases"/>
    <property type="match status" value="1"/>
</dbReference>
<dbReference type="Gene3D" id="3.10.310.20">
    <property type="entry name" value="DHHA2 domain"/>
    <property type="match status" value="1"/>
</dbReference>
<dbReference type="InterPro" id="IPR038763">
    <property type="entry name" value="DHH_sf"/>
</dbReference>
<gene>
    <name evidence="7" type="ORF">US53_C0012G0013</name>
</gene>
<evidence type="ECO:0000256" key="5">
    <source>
        <dbReference type="SAM" id="Coils"/>
    </source>
</evidence>
<proteinExistence type="predicted"/>
<evidence type="ECO:0000256" key="4">
    <source>
        <dbReference type="ARBA" id="ARBA00023211"/>
    </source>
</evidence>
<evidence type="ECO:0000256" key="1">
    <source>
        <dbReference type="ARBA" id="ARBA00001936"/>
    </source>
</evidence>
<evidence type="ECO:0000256" key="3">
    <source>
        <dbReference type="ARBA" id="ARBA00022801"/>
    </source>
</evidence>
<dbReference type="Pfam" id="PF02833">
    <property type="entry name" value="DHHA2"/>
    <property type="match status" value="1"/>
</dbReference>
<protein>
    <submittedName>
        <fullName evidence="7">Putative manganese-dependent inorganic pyrophosphatase</fullName>
    </submittedName>
</protein>
<dbReference type="PANTHER" id="PTHR47618">
    <property type="entry name" value="BIFUNCTIONAL OLIGORIBONUCLEASE AND PAP PHOSPHATASE NRNA"/>
    <property type="match status" value="1"/>
</dbReference>
<dbReference type="SMART" id="SM01131">
    <property type="entry name" value="DHHA2"/>
    <property type="match status" value="1"/>
</dbReference>